<reference evidence="1 2" key="1">
    <citation type="submission" date="2024-03" db="EMBL/GenBank/DDBJ databases">
        <title>Human intestinal bacterial collection.</title>
        <authorList>
            <person name="Pauvert C."/>
            <person name="Hitch T.C.A."/>
            <person name="Clavel T."/>
        </authorList>
    </citation>
    <scope>NUCLEOTIDE SEQUENCE [LARGE SCALE GENOMIC DNA]</scope>
    <source>
        <strain evidence="1 2">CLA-AA-H175</strain>
    </source>
</reference>
<sequence length="83" mass="9261">MFFLVKRAGTVQSSLFGSKNGCVADGYRTCKELHQKWLYEFANKQPELSTAEEATVKKTEISALPSQKDNFLSQNHFGKSGCP</sequence>
<protein>
    <recommendedName>
        <fullName evidence="3">Transposase</fullName>
    </recommendedName>
</protein>
<comment type="caution">
    <text evidence="1">The sequence shown here is derived from an EMBL/GenBank/DDBJ whole genome shotgun (WGS) entry which is preliminary data.</text>
</comment>
<proteinExistence type="predicted"/>
<gene>
    <name evidence="1" type="ORF">WMO44_08580</name>
</gene>
<dbReference type="Proteomes" id="UP001457197">
    <property type="component" value="Unassembled WGS sequence"/>
</dbReference>
<keyword evidence="2" id="KW-1185">Reference proteome</keyword>
<dbReference type="EMBL" id="JBBMEO010000011">
    <property type="protein sequence ID" value="MEQ2362198.1"/>
    <property type="molecule type" value="Genomic_DNA"/>
</dbReference>
<evidence type="ECO:0000313" key="2">
    <source>
        <dbReference type="Proteomes" id="UP001457197"/>
    </source>
</evidence>
<name>A0ABV1AVI1_9FIRM</name>
<organism evidence="1 2">
    <name type="scientific">Faecalibacterium tardum</name>
    <dbReference type="NCBI Taxonomy" id="3133156"/>
    <lineage>
        <taxon>Bacteria</taxon>
        <taxon>Bacillati</taxon>
        <taxon>Bacillota</taxon>
        <taxon>Clostridia</taxon>
        <taxon>Eubacteriales</taxon>
        <taxon>Oscillospiraceae</taxon>
        <taxon>Faecalibacterium</taxon>
    </lineage>
</organism>
<evidence type="ECO:0000313" key="1">
    <source>
        <dbReference type="EMBL" id="MEQ2362198.1"/>
    </source>
</evidence>
<evidence type="ECO:0008006" key="3">
    <source>
        <dbReference type="Google" id="ProtNLM"/>
    </source>
</evidence>
<accession>A0ABV1AVI1</accession>